<feature type="compositionally biased region" description="Gly residues" evidence="1">
    <location>
        <begin position="329"/>
        <end position="345"/>
    </location>
</feature>
<name>A0A183AHT1_9TREM</name>
<dbReference type="Pfam" id="PF08385">
    <property type="entry name" value="DHC_N1"/>
    <property type="match status" value="1"/>
</dbReference>
<evidence type="ECO:0000313" key="3">
    <source>
        <dbReference type="EMBL" id="VDP78568.1"/>
    </source>
</evidence>
<evidence type="ECO:0000313" key="4">
    <source>
        <dbReference type="Proteomes" id="UP000272942"/>
    </source>
</evidence>
<dbReference type="OrthoDB" id="64868at2759"/>
<sequence>MVSFDTSRAFLNIVCKNLGFADPLEAIEDFLSRDSSVHRSLLKTLFGDSSSSSNSDPYGTPFGLAFYKSIVTDRRLFKIPTTYGTTVLRKQRPHEESTHTSQKSFTEAGTFTVLGVSEFGGTQRASIIGEYDRQLTTKVPSARESIISAHGITATSNTTETDATTGGANNPPQQNQYILVARMYPRECLMVMPLSVFGSGKVVNEENLYFFAIRNKVARATMDSALRTRQATESSPSFSSHITTGCLRGSLLECAHRLFSKVFLRLLAYYMQRKEMYSETEGLDGAHSKPGNGSRDEDSTNSTNPSGESKASDTRAEHQKPLRTAHPSSGGGGSISIGNGGGSGEEGTKFGSGHTEDTQRLRDEFSVTLFKFSTVLEETITALQGVFNLEEPDFMPSDDYQIDPSRDYLMIPKISKLFRVWDDQIDQVLTNLDKPRPISSGPLEEVDYWRYRCKVLTAVAEALRTKTARWVIDAWSVLCPDATPYGRGAEIKALMLEAKDNSR</sequence>
<gene>
    <name evidence="3" type="ORF">ECPE_LOCUS6516</name>
</gene>
<evidence type="ECO:0000313" key="5">
    <source>
        <dbReference type="WBParaSite" id="ECPE_0000652901-mRNA-1"/>
    </source>
</evidence>
<keyword evidence="4" id="KW-1185">Reference proteome</keyword>
<dbReference type="InterPro" id="IPR013594">
    <property type="entry name" value="Dynein_heavy_tail"/>
</dbReference>
<dbReference type="Proteomes" id="UP000272942">
    <property type="component" value="Unassembled WGS sequence"/>
</dbReference>
<dbReference type="WBParaSite" id="ECPE_0000652901-mRNA-1">
    <property type="protein sequence ID" value="ECPE_0000652901-mRNA-1"/>
    <property type="gene ID" value="ECPE_0000652901"/>
</dbReference>
<accession>A0A183AHT1</accession>
<dbReference type="AlphaFoldDB" id="A0A183AHT1"/>
<evidence type="ECO:0000259" key="2">
    <source>
        <dbReference type="Pfam" id="PF08385"/>
    </source>
</evidence>
<protein>
    <submittedName>
        <fullName evidence="5">DHC_N1 domain-containing protein</fullName>
    </submittedName>
</protein>
<reference evidence="5" key="1">
    <citation type="submission" date="2016-06" db="UniProtKB">
        <authorList>
            <consortium name="WormBaseParasite"/>
        </authorList>
    </citation>
    <scope>IDENTIFICATION</scope>
</reference>
<feature type="compositionally biased region" description="Basic and acidic residues" evidence="1">
    <location>
        <begin position="310"/>
        <end position="320"/>
    </location>
</feature>
<feature type="domain" description="Dynein heavy chain tail" evidence="2">
    <location>
        <begin position="413"/>
        <end position="502"/>
    </location>
</feature>
<feature type="compositionally biased region" description="Polar residues" evidence="1">
    <location>
        <begin position="300"/>
        <end position="309"/>
    </location>
</feature>
<reference evidence="3 4" key="2">
    <citation type="submission" date="2018-11" db="EMBL/GenBank/DDBJ databases">
        <authorList>
            <consortium name="Pathogen Informatics"/>
        </authorList>
    </citation>
    <scope>NUCLEOTIDE SEQUENCE [LARGE SCALE GENOMIC DNA]</scope>
    <source>
        <strain evidence="3 4">Egypt</strain>
    </source>
</reference>
<feature type="region of interest" description="Disordered" evidence="1">
    <location>
        <begin position="279"/>
        <end position="357"/>
    </location>
</feature>
<proteinExistence type="predicted"/>
<organism evidence="5">
    <name type="scientific">Echinostoma caproni</name>
    <dbReference type="NCBI Taxonomy" id="27848"/>
    <lineage>
        <taxon>Eukaryota</taxon>
        <taxon>Metazoa</taxon>
        <taxon>Spiralia</taxon>
        <taxon>Lophotrochozoa</taxon>
        <taxon>Platyhelminthes</taxon>
        <taxon>Trematoda</taxon>
        <taxon>Digenea</taxon>
        <taxon>Plagiorchiida</taxon>
        <taxon>Echinostomata</taxon>
        <taxon>Echinostomatoidea</taxon>
        <taxon>Echinostomatidae</taxon>
        <taxon>Echinostoma</taxon>
    </lineage>
</organism>
<dbReference type="EMBL" id="UZAN01043528">
    <property type="protein sequence ID" value="VDP78568.1"/>
    <property type="molecule type" value="Genomic_DNA"/>
</dbReference>
<evidence type="ECO:0000256" key="1">
    <source>
        <dbReference type="SAM" id="MobiDB-lite"/>
    </source>
</evidence>